<feature type="region of interest" description="Disordered" evidence="2">
    <location>
        <begin position="12"/>
        <end position="49"/>
    </location>
</feature>
<accession>A0A0J6FF92</accession>
<feature type="domain" description="DUF7905" evidence="3">
    <location>
        <begin position="406"/>
        <end position="719"/>
    </location>
</feature>
<dbReference type="VEuPathDB" id="FungiDB:CPAG_04288"/>
<organism evidence="4 5">
    <name type="scientific">Coccidioides posadasii RMSCC 3488</name>
    <dbReference type="NCBI Taxonomy" id="454284"/>
    <lineage>
        <taxon>Eukaryota</taxon>
        <taxon>Fungi</taxon>
        <taxon>Dikarya</taxon>
        <taxon>Ascomycota</taxon>
        <taxon>Pezizomycotina</taxon>
        <taxon>Eurotiomycetes</taxon>
        <taxon>Eurotiomycetidae</taxon>
        <taxon>Onygenales</taxon>
        <taxon>Onygenaceae</taxon>
        <taxon>Coccidioides</taxon>
    </lineage>
</organism>
<evidence type="ECO:0000259" key="3">
    <source>
        <dbReference type="Pfam" id="PF25482"/>
    </source>
</evidence>
<dbReference type="Proteomes" id="UP000054567">
    <property type="component" value="Unassembled WGS sequence"/>
</dbReference>
<dbReference type="OrthoDB" id="4739136at2759"/>
<evidence type="ECO:0000256" key="2">
    <source>
        <dbReference type="SAM" id="MobiDB-lite"/>
    </source>
</evidence>
<keyword evidence="1" id="KW-0175">Coiled coil</keyword>
<feature type="compositionally biased region" description="Low complexity" evidence="2">
    <location>
        <begin position="132"/>
        <end position="142"/>
    </location>
</feature>
<evidence type="ECO:0000256" key="1">
    <source>
        <dbReference type="SAM" id="Coils"/>
    </source>
</evidence>
<sequence>MEYELVGAQEWLLDGDEPSPKLSRISSYRNDPPEGVTSADLKDPAGGQQISLPRVQSGFQFPKNSISAVSLNRPSPVQTGIQAPIVNRNIHAQNEPAPAGGIAPPSLANRTRAVWVKQKGVHGKPSQRNRSTAQPQDTPAQAAWRAGLPHTGRIDLPFQYRQLRQKIMSHNKLRAPEEVEKVLFEQVMAETGAFIPPPPNSDQHIRVWGTSDQVRKARLLISRALAVFKPPEAQAKKKSAQFVKIQSYSEQKEKMINKVEKHESVLQLLRQKPDPSARFPETLAFLWPADELPIESSLGPRLEALDPLRVEFGCPIYVDDELPSYIRVDAYDHDTILKIVSRLRAEWIKLLATIHVKIKLYLVQPPKVFTDCEVQVKMPRFANGVVLSTPVLYGNPLGPNGVQSQGDKRELIRMKNESRLRDAVEHSLRGLRFLRGHVRMRVNFGLFVLDDYRIPQGKPRYSYEEFRSMLFHSRTKGHLIPGLDFKQGDQDILTRIAAATNLLSPYEVTSLSLEDAKPLYAVNFEFAGEDGSILRLEAEFAKSPASGLFEVFQRRWIRPQEEGRFGDHRPPLHIGVIDFESSDWQLEICAVDFQAPSSIAQALRAFSHSIQFKPGADLDLRENTTRKVTFSNAVPVSRLVEKTALRYRLKDTSYILEVARYDEYFRAMPGTNELTEHPVVSWGASIFDLQWDNVLGQHANFRLGHTADWVPSLRTFFPDINTPDLPVHGTPQTCFGGALPRAQEWYRSADESRFQPTYGEFISPRYWDYGKAWKFIKGDRIKTKKKCEAEIPTVIVVNF</sequence>
<dbReference type="Pfam" id="PF25482">
    <property type="entry name" value="DUF7905"/>
    <property type="match status" value="1"/>
</dbReference>
<evidence type="ECO:0000313" key="4">
    <source>
        <dbReference type="EMBL" id="KMM67955.1"/>
    </source>
</evidence>
<name>A0A0J6FF92_COCPO</name>
<proteinExistence type="predicted"/>
<dbReference type="EMBL" id="DS268110">
    <property type="protein sequence ID" value="KMM67955.1"/>
    <property type="molecule type" value="Genomic_DNA"/>
</dbReference>
<feature type="region of interest" description="Disordered" evidence="2">
    <location>
        <begin position="117"/>
        <end position="142"/>
    </location>
</feature>
<reference evidence="5" key="2">
    <citation type="journal article" date="2009" name="Genome Res.">
        <title>Comparative genomic analyses of the human fungal pathogens Coccidioides and their relatives.</title>
        <authorList>
            <person name="Sharpton T.J."/>
            <person name="Stajich J.E."/>
            <person name="Rounsley S.D."/>
            <person name="Gardner M.J."/>
            <person name="Wortman J.R."/>
            <person name="Jordar V.S."/>
            <person name="Maiti R."/>
            <person name="Kodira C.D."/>
            <person name="Neafsey D.E."/>
            <person name="Zeng Q."/>
            <person name="Hung C.-Y."/>
            <person name="McMahan C."/>
            <person name="Muszewska A."/>
            <person name="Grynberg M."/>
            <person name="Mandel M.A."/>
            <person name="Kellner E.M."/>
            <person name="Barker B.M."/>
            <person name="Galgiani J.N."/>
            <person name="Orbach M.J."/>
            <person name="Kirkland T.N."/>
            <person name="Cole G.T."/>
            <person name="Henn M.R."/>
            <person name="Birren B.W."/>
            <person name="Taylor J.W."/>
        </authorList>
    </citation>
    <scope>NUCLEOTIDE SEQUENCE [LARGE SCALE GENOMIC DNA]</scope>
    <source>
        <strain evidence="5">RMSCC 3488</strain>
    </source>
</reference>
<reference evidence="4 5" key="1">
    <citation type="submission" date="2007-06" db="EMBL/GenBank/DDBJ databases">
        <title>The Genome Sequence of Coccidioides posadasii RMSCC_3488.</title>
        <authorList>
            <consortium name="Coccidioides Genome Resources Consortium"/>
            <consortium name="The Broad Institute Genome Sequencing Platform"/>
            <person name="Henn M.R."/>
            <person name="Sykes S."/>
            <person name="Young S."/>
            <person name="Jaffe D."/>
            <person name="Berlin A."/>
            <person name="Alvarez P."/>
            <person name="Butler J."/>
            <person name="Gnerre S."/>
            <person name="Grabherr M."/>
            <person name="Mauceli E."/>
            <person name="Brockman W."/>
            <person name="Kodira C."/>
            <person name="Alvarado L."/>
            <person name="Zeng Q."/>
            <person name="Crawford M."/>
            <person name="Antoine C."/>
            <person name="Devon K."/>
            <person name="Galgiani J."/>
            <person name="Orsborn K."/>
            <person name="Lewis M.L."/>
            <person name="Nusbaum C."/>
            <person name="Galagan J."/>
            <person name="Birren B."/>
        </authorList>
    </citation>
    <scope>NUCLEOTIDE SEQUENCE [LARGE SCALE GENOMIC DNA]</scope>
    <source>
        <strain evidence="4 5">RMSCC 3488</strain>
    </source>
</reference>
<gene>
    <name evidence="4" type="ORF">CPAG_04288</name>
</gene>
<dbReference type="InterPro" id="IPR057227">
    <property type="entry name" value="DUF7905"/>
</dbReference>
<reference evidence="5" key="3">
    <citation type="journal article" date="2010" name="Genome Res.">
        <title>Population genomic sequencing of Coccidioides fungi reveals recent hybridization and transposon control.</title>
        <authorList>
            <person name="Neafsey D.E."/>
            <person name="Barker B.M."/>
            <person name="Sharpton T.J."/>
            <person name="Stajich J.E."/>
            <person name="Park D.J."/>
            <person name="Whiston E."/>
            <person name="Hung C.-Y."/>
            <person name="McMahan C."/>
            <person name="White J."/>
            <person name="Sykes S."/>
            <person name="Heiman D."/>
            <person name="Young S."/>
            <person name="Zeng Q."/>
            <person name="Abouelleil A."/>
            <person name="Aftuck L."/>
            <person name="Bessette D."/>
            <person name="Brown A."/>
            <person name="FitzGerald M."/>
            <person name="Lui A."/>
            <person name="Macdonald J.P."/>
            <person name="Priest M."/>
            <person name="Orbach M.J."/>
            <person name="Galgiani J.N."/>
            <person name="Kirkland T.N."/>
            <person name="Cole G.T."/>
            <person name="Birren B.W."/>
            <person name="Henn M.R."/>
            <person name="Taylor J.W."/>
            <person name="Rounsley S.D."/>
        </authorList>
    </citation>
    <scope>NUCLEOTIDE SEQUENCE [LARGE SCALE GENOMIC DNA]</scope>
    <source>
        <strain evidence="5">RMSCC 3488</strain>
    </source>
</reference>
<evidence type="ECO:0000313" key="5">
    <source>
        <dbReference type="Proteomes" id="UP000054567"/>
    </source>
</evidence>
<dbReference type="CDD" id="cd00105">
    <property type="entry name" value="KH-I"/>
    <property type="match status" value="1"/>
</dbReference>
<feature type="coiled-coil region" evidence="1">
    <location>
        <begin position="245"/>
        <end position="272"/>
    </location>
</feature>
<protein>
    <recommendedName>
        <fullName evidence="3">DUF7905 domain-containing protein</fullName>
    </recommendedName>
</protein>
<dbReference type="AlphaFoldDB" id="A0A0J6FF92"/>